<accession>A0A1I6B504</accession>
<organism evidence="1 2">
    <name type="scientific">Amycolatopsis rubida</name>
    <dbReference type="NCBI Taxonomy" id="112413"/>
    <lineage>
        <taxon>Bacteria</taxon>
        <taxon>Bacillati</taxon>
        <taxon>Actinomycetota</taxon>
        <taxon>Actinomycetes</taxon>
        <taxon>Pseudonocardiales</taxon>
        <taxon>Pseudonocardiaceae</taxon>
        <taxon>Amycolatopsis</taxon>
    </lineage>
</organism>
<dbReference type="EMBL" id="FOWC01000023">
    <property type="protein sequence ID" value="SFQ76032.1"/>
    <property type="molecule type" value="Genomic_DNA"/>
</dbReference>
<reference evidence="2" key="1">
    <citation type="submission" date="2016-10" db="EMBL/GenBank/DDBJ databases">
        <authorList>
            <person name="Varghese N."/>
            <person name="Submissions S."/>
        </authorList>
    </citation>
    <scope>NUCLEOTIDE SEQUENCE [LARGE SCALE GENOMIC DNA]</scope>
    <source>
        <strain evidence="2">DSM 44637</strain>
    </source>
</reference>
<sequence length="77" mass="8319">MSKTLASAGNLRHVITFCGTCDCGCPELFLDDAAPPERRVVLTDDFGQRVRMILAQLKVLVDDVKDGALDKVVTAVV</sequence>
<dbReference type="OrthoDB" id="3395250at2"/>
<gene>
    <name evidence="1" type="ORF">SAMN05421854_12360</name>
</gene>
<evidence type="ECO:0000313" key="1">
    <source>
        <dbReference type="EMBL" id="SFQ76032.1"/>
    </source>
</evidence>
<dbReference type="AlphaFoldDB" id="A0A1I6B504"/>
<protein>
    <submittedName>
        <fullName evidence="1">Uncharacterized protein</fullName>
    </submittedName>
</protein>
<dbReference type="Proteomes" id="UP000199137">
    <property type="component" value="Unassembled WGS sequence"/>
</dbReference>
<evidence type="ECO:0000313" key="2">
    <source>
        <dbReference type="Proteomes" id="UP000199137"/>
    </source>
</evidence>
<name>A0A1I6B504_9PSEU</name>
<proteinExistence type="predicted"/>